<dbReference type="SUPFAM" id="SSF52833">
    <property type="entry name" value="Thioredoxin-like"/>
    <property type="match status" value="1"/>
</dbReference>
<reference evidence="3" key="2">
    <citation type="submission" date="2020-09" db="EMBL/GenBank/DDBJ databases">
        <authorList>
            <person name="Sun Q."/>
            <person name="Sedlacek I."/>
        </authorList>
    </citation>
    <scope>NUCLEOTIDE SEQUENCE</scope>
    <source>
        <strain evidence="3">CCM 7684</strain>
    </source>
</reference>
<dbReference type="InterPro" id="IPR024775">
    <property type="entry name" value="DinB-like"/>
</dbReference>
<dbReference type="InterPro" id="IPR036249">
    <property type="entry name" value="Thioredoxin-like_sf"/>
</dbReference>
<dbReference type="PROSITE" id="PS51354">
    <property type="entry name" value="GLUTAREDOXIN_2"/>
    <property type="match status" value="1"/>
</dbReference>
<dbReference type="SUPFAM" id="SSF109854">
    <property type="entry name" value="DinB/YfiT-like putative metalloenzymes"/>
    <property type="match status" value="1"/>
</dbReference>
<dbReference type="InterPro" id="IPR034660">
    <property type="entry name" value="DinB/YfiT-like"/>
</dbReference>
<proteinExistence type="predicted"/>
<evidence type="ECO:0000313" key="4">
    <source>
        <dbReference type="Proteomes" id="UP000602745"/>
    </source>
</evidence>
<dbReference type="Pfam" id="PF00462">
    <property type="entry name" value="Glutaredoxin"/>
    <property type="match status" value="1"/>
</dbReference>
<protein>
    <recommendedName>
        <fullName evidence="5">Glutaredoxin domain-containing protein</fullName>
    </recommendedName>
</protein>
<evidence type="ECO:0000313" key="3">
    <source>
        <dbReference type="EMBL" id="GGE40953.1"/>
    </source>
</evidence>
<feature type="domain" description="Glutaredoxin" evidence="1">
    <location>
        <begin position="11"/>
        <end position="65"/>
    </location>
</feature>
<dbReference type="EMBL" id="BMCP01000002">
    <property type="protein sequence ID" value="GGE40953.1"/>
    <property type="molecule type" value="Genomic_DNA"/>
</dbReference>
<evidence type="ECO:0000259" key="2">
    <source>
        <dbReference type="Pfam" id="PF12867"/>
    </source>
</evidence>
<dbReference type="AlphaFoldDB" id="A0A8J2YDU6"/>
<feature type="domain" description="DinB-like" evidence="2">
    <location>
        <begin position="104"/>
        <end position="225"/>
    </location>
</feature>
<dbReference type="InterPro" id="IPR002109">
    <property type="entry name" value="Glutaredoxin"/>
</dbReference>
<dbReference type="Gene3D" id="3.40.30.10">
    <property type="entry name" value="Glutaredoxin"/>
    <property type="match status" value="1"/>
</dbReference>
<organism evidence="3 4">
    <name type="scientific">Agaricicola taiwanensis</name>
    <dbReference type="NCBI Taxonomy" id="591372"/>
    <lineage>
        <taxon>Bacteria</taxon>
        <taxon>Pseudomonadati</taxon>
        <taxon>Pseudomonadota</taxon>
        <taxon>Alphaproteobacteria</taxon>
        <taxon>Rhodobacterales</taxon>
        <taxon>Paracoccaceae</taxon>
        <taxon>Agaricicola</taxon>
    </lineage>
</organism>
<accession>A0A8J2YDU6</accession>
<dbReference type="Proteomes" id="UP000602745">
    <property type="component" value="Unassembled WGS sequence"/>
</dbReference>
<dbReference type="RefSeq" id="WP_188409404.1">
    <property type="nucleotide sequence ID" value="NZ_BMCP01000002.1"/>
</dbReference>
<dbReference type="Pfam" id="PF12867">
    <property type="entry name" value="DinB_2"/>
    <property type="match status" value="1"/>
</dbReference>
<sequence length="255" mass="29124">MADIAEAERIRLFWQPGCTSCVKIKELLTEAGVEFESVNILTHPTGLDEMQRRGIMTVPVVFKGEEMTFGQSLDDVAAFVGIDRKVSRLSMEELARKWTYFLDKASDLIEQIPDDRLNERAFHGRPRTVRELSYHIFQIPDGFVTSQETGLEDTRSITNVRFDHLKTKDDLLAYAKTSTDRLKKWIAQMPADIGERRVKTYYGEQPLSGIFERGTWHSGQHTRQLDQIIQDATGAATAIDQRVYDGLPMPKGLWD</sequence>
<dbReference type="CDD" id="cd02976">
    <property type="entry name" value="NrdH"/>
    <property type="match status" value="1"/>
</dbReference>
<reference evidence="3" key="1">
    <citation type="journal article" date="2014" name="Int. J. Syst. Evol. Microbiol.">
        <title>Complete genome sequence of Corynebacterium casei LMG S-19264T (=DSM 44701T), isolated from a smear-ripened cheese.</title>
        <authorList>
            <consortium name="US DOE Joint Genome Institute (JGI-PGF)"/>
            <person name="Walter F."/>
            <person name="Albersmeier A."/>
            <person name="Kalinowski J."/>
            <person name="Ruckert C."/>
        </authorList>
    </citation>
    <scope>NUCLEOTIDE SEQUENCE</scope>
    <source>
        <strain evidence="3">CCM 7684</strain>
    </source>
</reference>
<keyword evidence="4" id="KW-1185">Reference proteome</keyword>
<dbReference type="Gene3D" id="1.20.120.450">
    <property type="entry name" value="dinb family like domain"/>
    <property type="match status" value="1"/>
</dbReference>
<gene>
    <name evidence="3" type="ORF">GCM10007276_17940</name>
</gene>
<name>A0A8J2YDU6_9RHOB</name>
<evidence type="ECO:0008006" key="5">
    <source>
        <dbReference type="Google" id="ProtNLM"/>
    </source>
</evidence>
<evidence type="ECO:0000259" key="1">
    <source>
        <dbReference type="Pfam" id="PF00462"/>
    </source>
</evidence>
<comment type="caution">
    <text evidence="3">The sequence shown here is derived from an EMBL/GenBank/DDBJ whole genome shotgun (WGS) entry which is preliminary data.</text>
</comment>